<reference evidence="1 2" key="1">
    <citation type="journal article" date="2022" name="Hortic Res">
        <title>A haplotype resolved chromosomal level avocado genome allows analysis of novel avocado genes.</title>
        <authorList>
            <person name="Nath O."/>
            <person name="Fletcher S.J."/>
            <person name="Hayward A."/>
            <person name="Shaw L.M."/>
            <person name="Masouleh A.K."/>
            <person name="Furtado A."/>
            <person name="Henry R.J."/>
            <person name="Mitter N."/>
        </authorList>
    </citation>
    <scope>NUCLEOTIDE SEQUENCE [LARGE SCALE GENOMIC DNA]</scope>
    <source>
        <strain evidence="2">cv. Hass</strain>
    </source>
</reference>
<dbReference type="EMBL" id="CM056813">
    <property type="protein sequence ID" value="KAJ8641674.1"/>
    <property type="molecule type" value="Genomic_DNA"/>
</dbReference>
<proteinExistence type="predicted"/>
<organism evidence="1 2">
    <name type="scientific">Persea americana</name>
    <name type="common">Avocado</name>
    <dbReference type="NCBI Taxonomy" id="3435"/>
    <lineage>
        <taxon>Eukaryota</taxon>
        <taxon>Viridiplantae</taxon>
        <taxon>Streptophyta</taxon>
        <taxon>Embryophyta</taxon>
        <taxon>Tracheophyta</taxon>
        <taxon>Spermatophyta</taxon>
        <taxon>Magnoliopsida</taxon>
        <taxon>Magnoliidae</taxon>
        <taxon>Laurales</taxon>
        <taxon>Lauraceae</taxon>
        <taxon>Persea</taxon>
    </lineage>
</organism>
<accession>A0ACC2M7U1</accession>
<name>A0ACC2M7U1_PERAE</name>
<gene>
    <name evidence="1" type="ORF">MRB53_018368</name>
</gene>
<evidence type="ECO:0000313" key="1">
    <source>
        <dbReference type="EMBL" id="KAJ8641674.1"/>
    </source>
</evidence>
<dbReference type="Proteomes" id="UP001234297">
    <property type="component" value="Chromosome 5"/>
</dbReference>
<keyword evidence="2" id="KW-1185">Reference proteome</keyword>
<comment type="caution">
    <text evidence="1">The sequence shown here is derived from an EMBL/GenBank/DDBJ whole genome shotgun (WGS) entry which is preliminary data.</text>
</comment>
<evidence type="ECO:0000313" key="2">
    <source>
        <dbReference type="Proteomes" id="UP001234297"/>
    </source>
</evidence>
<sequence>MSLILKRARDSFILPIPMEKLKKPISRNLLIFRKIKTMKLLKLYSYTYIKEYQFSPPSTPPFNHSTGRFSFTNRTLQRILCSMLLLCHSPRSEGEEGEICNLEASVIFYDMGSEPMSTVLLESE</sequence>
<protein>
    <submittedName>
        <fullName evidence="1">Uncharacterized protein</fullName>
    </submittedName>
</protein>